<dbReference type="PANTHER" id="PTHR48081:SF3">
    <property type="entry name" value="ALPHA_BETA HYDROLASE FOLD-3 DOMAIN-CONTAINING PROTEIN"/>
    <property type="match status" value="1"/>
</dbReference>
<dbReference type="PANTHER" id="PTHR48081">
    <property type="entry name" value="AB HYDROLASE SUPERFAMILY PROTEIN C4A8.06C"/>
    <property type="match status" value="1"/>
</dbReference>
<reference evidence="3 4" key="1">
    <citation type="submission" date="2023-08" db="EMBL/GenBank/DDBJ databases">
        <title>Black Yeasts Isolated from many extreme environments.</title>
        <authorList>
            <person name="Coleine C."/>
            <person name="Stajich J.E."/>
            <person name="Selbmann L."/>
        </authorList>
    </citation>
    <scope>NUCLEOTIDE SEQUENCE [LARGE SCALE GENOMIC DNA]</scope>
    <source>
        <strain evidence="3 4">CCFEE 5792</strain>
    </source>
</reference>
<dbReference type="AlphaFoldDB" id="A0AAV9MZZ7"/>
<evidence type="ECO:0000256" key="1">
    <source>
        <dbReference type="ARBA" id="ARBA00022801"/>
    </source>
</evidence>
<dbReference type="InterPro" id="IPR050300">
    <property type="entry name" value="GDXG_lipolytic_enzyme"/>
</dbReference>
<dbReference type="RefSeq" id="XP_064702758.1">
    <property type="nucleotide sequence ID" value="XM_064850276.1"/>
</dbReference>
<evidence type="ECO:0000313" key="3">
    <source>
        <dbReference type="EMBL" id="KAK5047196.1"/>
    </source>
</evidence>
<dbReference type="GO" id="GO:0016787">
    <property type="term" value="F:hydrolase activity"/>
    <property type="evidence" value="ECO:0007669"/>
    <property type="project" value="UniProtKB-KW"/>
</dbReference>
<accession>A0AAV9MZZ7</accession>
<keyword evidence="1" id="KW-0378">Hydrolase</keyword>
<gene>
    <name evidence="3" type="ORF">LTR84_006718</name>
</gene>
<dbReference type="EMBL" id="JAVRRD010000026">
    <property type="protein sequence ID" value="KAK5047196.1"/>
    <property type="molecule type" value="Genomic_DNA"/>
</dbReference>
<organism evidence="3 4">
    <name type="scientific">Exophiala bonariae</name>
    <dbReference type="NCBI Taxonomy" id="1690606"/>
    <lineage>
        <taxon>Eukaryota</taxon>
        <taxon>Fungi</taxon>
        <taxon>Dikarya</taxon>
        <taxon>Ascomycota</taxon>
        <taxon>Pezizomycotina</taxon>
        <taxon>Eurotiomycetes</taxon>
        <taxon>Chaetothyriomycetidae</taxon>
        <taxon>Chaetothyriales</taxon>
        <taxon>Herpotrichiellaceae</taxon>
        <taxon>Exophiala</taxon>
    </lineage>
</organism>
<dbReference type="InterPro" id="IPR029058">
    <property type="entry name" value="AB_hydrolase_fold"/>
</dbReference>
<keyword evidence="4" id="KW-1185">Reference proteome</keyword>
<dbReference type="Pfam" id="PF07859">
    <property type="entry name" value="Abhydrolase_3"/>
    <property type="match status" value="1"/>
</dbReference>
<name>A0AAV9MZZ7_9EURO</name>
<feature type="domain" description="Alpha/beta hydrolase fold-3" evidence="2">
    <location>
        <begin position="44"/>
        <end position="158"/>
    </location>
</feature>
<dbReference type="Gene3D" id="3.40.50.1820">
    <property type="entry name" value="alpha/beta hydrolase"/>
    <property type="match status" value="1"/>
</dbReference>
<dbReference type="InterPro" id="IPR013094">
    <property type="entry name" value="AB_hydrolase_3"/>
</dbReference>
<proteinExistence type="predicted"/>
<dbReference type="GeneID" id="89974887"/>
<evidence type="ECO:0000259" key="2">
    <source>
        <dbReference type="Pfam" id="PF07859"/>
    </source>
</evidence>
<protein>
    <recommendedName>
        <fullName evidence="2">Alpha/beta hydrolase fold-3 domain-containing protein</fullName>
    </recommendedName>
</protein>
<comment type="caution">
    <text evidence="3">The sequence shown here is derived from an EMBL/GenBank/DDBJ whole genome shotgun (WGS) entry which is preliminary data.</text>
</comment>
<sequence length="337" mass="36669">MAKEIEGYEGYVNTVLPFKTVGDLVLSADVLYPRQKPSSPAPVLIHYHGGFLVFGERYTFLPEWLAQASVNRGWIFVTPDYRLIPETTAHDSVEDAVDLYHWVSESLSSLIDRELGSVVVAGSSAGGFLALTTSVVVKAKPAVAFLIYGMLDMINVHYLTKGSNIFGQPVFDTTETREYLKNIKDKPVLTGYAFPADPTQDPRLKIVSTLHIDATFPDYMTGVPGLSDKVVQNGVEAIPAEHRKLYPLTFGRLDDLPPVLIVHGQNDTAVPVTLSEVAVQKLQAAGVSVHAEFPDNAQHGYDAAAGRRLESELGGDLSGSGFDSLRKSLKVLDQIIG</sequence>
<dbReference type="SUPFAM" id="SSF53474">
    <property type="entry name" value="alpha/beta-Hydrolases"/>
    <property type="match status" value="1"/>
</dbReference>
<evidence type="ECO:0000313" key="4">
    <source>
        <dbReference type="Proteomes" id="UP001358417"/>
    </source>
</evidence>
<dbReference type="Proteomes" id="UP001358417">
    <property type="component" value="Unassembled WGS sequence"/>
</dbReference>